<evidence type="ECO:0000313" key="2">
    <source>
        <dbReference type="Proteomes" id="UP000003781"/>
    </source>
</evidence>
<comment type="caution">
    <text evidence="1">The sequence shown here is derived from an EMBL/GenBank/DDBJ whole genome shotgun (WGS) entry which is preliminary data.</text>
</comment>
<name>A3IJJ8_9CHRO</name>
<protein>
    <submittedName>
        <fullName evidence="1">Uncharacterized protein</fullName>
    </submittedName>
</protein>
<proteinExistence type="predicted"/>
<organism evidence="1 2">
    <name type="scientific">Crocosphaera chwakensis CCY0110</name>
    <dbReference type="NCBI Taxonomy" id="391612"/>
    <lineage>
        <taxon>Bacteria</taxon>
        <taxon>Bacillati</taxon>
        <taxon>Cyanobacteriota</taxon>
        <taxon>Cyanophyceae</taxon>
        <taxon>Oscillatoriophycideae</taxon>
        <taxon>Chroococcales</taxon>
        <taxon>Aphanothecaceae</taxon>
        <taxon>Crocosphaera</taxon>
        <taxon>Crocosphaera chwakensis</taxon>
    </lineage>
</organism>
<evidence type="ECO:0000313" key="1">
    <source>
        <dbReference type="EMBL" id="EAZ93980.1"/>
    </source>
</evidence>
<reference evidence="1 2" key="1">
    <citation type="submission" date="2007-03" db="EMBL/GenBank/DDBJ databases">
        <authorList>
            <person name="Stal L."/>
            <person name="Ferriera S."/>
            <person name="Johnson J."/>
            <person name="Kravitz S."/>
            <person name="Beeson K."/>
            <person name="Sutton G."/>
            <person name="Rogers Y.-H."/>
            <person name="Friedman R."/>
            <person name="Frazier M."/>
            <person name="Venter J.C."/>
        </authorList>
    </citation>
    <scope>NUCLEOTIDE SEQUENCE [LARGE SCALE GENOMIC DNA]</scope>
    <source>
        <strain evidence="1 2">CCY0110</strain>
    </source>
</reference>
<dbReference type="Proteomes" id="UP000003781">
    <property type="component" value="Unassembled WGS sequence"/>
</dbReference>
<gene>
    <name evidence="1" type="ORF">CY0110_19332</name>
</gene>
<sequence>MRLVISCSIRRFYGVSLSTIKG</sequence>
<dbReference type="AlphaFoldDB" id="A3IJJ8"/>
<dbReference type="EMBL" id="AAXW01000002">
    <property type="protein sequence ID" value="EAZ93980.1"/>
    <property type="molecule type" value="Genomic_DNA"/>
</dbReference>
<keyword evidence="2" id="KW-1185">Reference proteome</keyword>
<accession>A3IJJ8</accession>